<evidence type="ECO:0000313" key="3">
    <source>
        <dbReference type="EMBL" id="CAH0487973.1"/>
    </source>
</evidence>
<reference evidence="4" key="2">
    <citation type="submission" date="2022-12" db="EMBL/GenBank/DDBJ databases">
        <authorList>
            <person name="Webb A."/>
        </authorList>
    </citation>
    <scope>NUCLEOTIDE SEQUENCE</scope>
    <source>
        <strain evidence="4">Pf2</strain>
    </source>
</reference>
<dbReference type="PANTHER" id="PTHR31184">
    <property type="entry name" value="HUNTINGTIN-INTERACTING PROTEIN K FAMILY MEMBER"/>
    <property type="match status" value="1"/>
</dbReference>
<feature type="domain" description="Nascent polypeptide-associated complex subunit alpha-like UBA" evidence="2">
    <location>
        <begin position="86"/>
        <end position="126"/>
    </location>
</feature>
<gene>
    <name evidence="3" type="ORF">PFR001_LOCUS3490</name>
    <name evidence="4" type="ORF">PFR002_LOCUS8752</name>
</gene>
<organism evidence="4 6">
    <name type="scientific">Peronospora farinosa</name>
    <dbReference type="NCBI Taxonomy" id="134698"/>
    <lineage>
        <taxon>Eukaryota</taxon>
        <taxon>Sar</taxon>
        <taxon>Stramenopiles</taxon>
        <taxon>Oomycota</taxon>
        <taxon>Peronosporomycetes</taxon>
        <taxon>Peronosporales</taxon>
        <taxon>Peronosporaceae</taxon>
        <taxon>Peronospora</taxon>
    </lineage>
</organism>
<reference evidence="3 5" key="1">
    <citation type="submission" date="2021-11" db="EMBL/GenBank/DDBJ databases">
        <authorList>
            <person name="Islam A."/>
            <person name="Islam S."/>
            <person name="Flora M.S."/>
            <person name="Rahman M."/>
            <person name="Ziaur R.M."/>
            <person name="Epstein J.H."/>
            <person name="Hassan M."/>
            <person name="Klassen M."/>
            <person name="Woodard K."/>
            <person name="Webb A."/>
            <person name="Webby R.J."/>
            <person name="El Zowalaty M.E."/>
        </authorList>
    </citation>
    <scope>NUCLEOTIDE SEQUENCE [LARGE SCALE GENOMIC DNA]</scope>
    <source>
        <strain evidence="3">Pf1</strain>
    </source>
</reference>
<dbReference type="InterPro" id="IPR044034">
    <property type="entry name" value="NAC-like_UBA"/>
</dbReference>
<name>A0AAV0UR03_9STRA</name>
<evidence type="ECO:0000259" key="2">
    <source>
        <dbReference type="Pfam" id="PF19026"/>
    </source>
</evidence>
<dbReference type="PANTHER" id="PTHR31184:SF2">
    <property type="entry name" value="HUNTINGTIN-INTERACTING PROTEIN K"/>
    <property type="match status" value="1"/>
</dbReference>
<evidence type="ECO:0000313" key="6">
    <source>
        <dbReference type="Proteomes" id="UP001159659"/>
    </source>
</evidence>
<keyword evidence="5" id="KW-1185">Reference proteome</keyword>
<feature type="compositionally biased region" description="Basic and acidic residues" evidence="1">
    <location>
        <begin position="32"/>
        <end position="41"/>
    </location>
</feature>
<dbReference type="GO" id="GO:0050821">
    <property type="term" value="P:protein stabilization"/>
    <property type="evidence" value="ECO:0007669"/>
    <property type="project" value="TreeGrafter"/>
</dbReference>
<dbReference type="Proteomes" id="UP001159659">
    <property type="component" value="Unassembled WGS sequence"/>
</dbReference>
<dbReference type="EMBL" id="CANTFK010000987">
    <property type="protein sequence ID" value="CAI5738718.1"/>
    <property type="molecule type" value="Genomic_DNA"/>
</dbReference>
<dbReference type="CDD" id="cd14361">
    <property type="entry name" value="UBA_HYPK"/>
    <property type="match status" value="1"/>
</dbReference>
<dbReference type="Proteomes" id="UP001157938">
    <property type="component" value="Unassembled WGS sequence"/>
</dbReference>
<comment type="caution">
    <text evidence="4">The sequence shown here is derived from an EMBL/GenBank/DDBJ whole genome shotgun (WGS) entry which is preliminary data.</text>
</comment>
<feature type="region of interest" description="Disordered" evidence="1">
    <location>
        <begin position="1"/>
        <end position="41"/>
    </location>
</feature>
<protein>
    <recommendedName>
        <fullName evidence="2">Nascent polypeptide-associated complex subunit alpha-like UBA domain-containing protein</fullName>
    </recommendedName>
</protein>
<accession>A0AAV0UR03</accession>
<sequence>MSTDKTKQTVADAEVNVYAGSDDEELKPQQVKSDKDESSAMEKLTDLVEEKQMDENKMKKAFQALRKQEEADKEAERLLEKKLAAVKVSKDDVALVAQEMEISTQQADRKLREAAGDVVKCLQTLIVA</sequence>
<evidence type="ECO:0000256" key="1">
    <source>
        <dbReference type="SAM" id="MobiDB-lite"/>
    </source>
</evidence>
<evidence type="ECO:0000313" key="4">
    <source>
        <dbReference type="EMBL" id="CAI5738718.1"/>
    </source>
</evidence>
<dbReference type="AlphaFoldDB" id="A0AAV0UR03"/>
<evidence type="ECO:0000313" key="5">
    <source>
        <dbReference type="Proteomes" id="UP001157938"/>
    </source>
</evidence>
<dbReference type="EMBL" id="CAKLBC010000746">
    <property type="protein sequence ID" value="CAH0487973.1"/>
    <property type="molecule type" value="Genomic_DNA"/>
</dbReference>
<dbReference type="Pfam" id="PF19026">
    <property type="entry name" value="UBA_HYPK"/>
    <property type="match status" value="1"/>
</dbReference>
<dbReference type="InterPro" id="IPR038922">
    <property type="entry name" value="HYPK_UBA"/>
</dbReference>
<dbReference type="InterPro" id="IPR052617">
    <property type="entry name" value="Huntingtin-int_K"/>
</dbReference>
<proteinExistence type="predicted"/>